<gene>
    <name evidence="1" type="ORF">ACFSUS_06325</name>
</gene>
<dbReference type="RefSeq" id="WP_381520683.1">
    <property type="nucleotide sequence ID" value="NZ_JBHULN010000003.1"/>
</dbReference>
<name>A0ABW5LZN3_9BACT</name>
<dbReference type="Proteomes" id="UP001597469">
    <property type="component" value="Unassembled WGS sequence"/>
</dbReference>
<dbReference type="EMBL" id="JBHULN010000003">
    <property type="protein sequence ID" value="MFD2570243.1"/>
    <property type="molecule type" value="Genomic_DNA"/>
</dbReference>
<keyword evidence="2" id="KW-1185">Reference proteome</keyword>
<accession>A0ABW5LZN3</accession>
<evidence type="ECO:0000313" key="2">
    <source>
        <dbReference type="Proteomes" id="UP001597469"/>
    </source>
</evidence>
<protein>
    <recommendedName>
        <fullName evidence="3">DUF2281 domain-containing protein</fullName>
    </recommendedName>
</protein>
<evidence type="ECO:0000313" key="1">
    <source>
        <dbReference type="EMBL" id="MFD2570243.1"/>
    </source>
</evidence>
<proteinExistence type="predicted"/>
<sequence length="65" mass="7647">MSVQEIERAAKELPVNELDSLISRLFDYFHEKWDNQILSDLEAGRFDALFDELKDEYDKGLTKPL</sequence>
<organism evidence="1 2">
    <name type="scientific">Spirosoma soli</name>
    <dbReference type="NCBI Taxonomy" id="1770529"/>
    <lineage>
        <taxon>Bacteria</taxon>
        <taxon>Pseudomonadati</taxon>
        <taxon>Bacteroidota</taxon>
        <taxon>Cytophagia</taxon>
        <taxon>Cytophagales</taxon>
        <taxon>Cytophagaceae</taxon>
        <taxon>Spirosoma</taxon>
    </lineage>
</organism>
<reference evidence="2" key="1">
    <citation type="journal article" date="2019" name="Int. J. Syst. Evol. Microbiol.">
        <title>The Global Catalogue of Microorganisms (GCM) 10K type strain sequencing project: providing services to taxonomists for standard genome sequencing and annotation.</title>
        <authorList>
            <consortium name="The Broad Institute Genomics Platform"/>
            <consortium name="The Broad Institute Genome Sequencing Center for Infectious Disease"/>
            <person name="Wu L."/>
            <person name="Ma J."/>
        </authorList>
    </citation>
    <scope>NUCLEOTIDE SEQUENCE [LARGE SCALE GENOMIC DNA]</scope>
    <source>
        <strain evidence="2">KCTC 42805</strain>
    </source>
</reference>
<comment type="caution">
    <text evidence="1">The sequence shown here is derived from an EMBL/GenBank/DDBJ whole genome shotgun (WGS) entry which is preliminary data.</text>
</comment>
<evidence type="ECO:0008006" key="3">
    <source>
        <dbReference type="Google" id="ProtNLM"/>
    </source>
</evidence>